<keyword evidence="1" id="KW-0175">Coiled coil</keyword>
<evidence type="ECO:0000313" key="2">
    <source>
        <dbReference type="EMBL" id="RCR69883.1"/>
    </source>
</evidence>
<dbReference type="RefSeq" id="WP_114405580.1">
    <property type="nucleotide sequence ID" value="NZ_QOWE01000006.1"/>
</dbReference>
<evidence type="ECO:0000313" key="3">
    <source>
        <dbReference type="Proteomes" id="UP000253383"/>
    </source>
</evidence>
<protein>
    <submittedName>
        <fullName evidence="2">Uncharacterized protein</fullName>
    </submittedName>
</protein>
<sequence length="119" mass="13634">MSNTSSVLSQLDSFEDKANRLVELVKAGRQRISELEQENSALEREKAKLTNEVTKHQNQLRQLEKMVNNSSKEFSKPTNIPKIVNNKHNDAETTAELKQQLTVYIEELDRCIAYLSDLS</sequence>
<comment type="caution">
    <text evidence="2">The sequence shown here is derived from an EMBL/GenBank/DDBJ whole genome shotgun (WGS) entry which is preliminary data.</text>
</comment>
<dbReference type="AlphaFoldDB" id="A0A368JTF2"/>
<feature type="coiled-coil region" evidence="1">
    <location>
        <begin position="18"/>
        <end position="73"/>
    </location>
</feature>
<accession>A0A368JTF2</accession>
<reference evidence="2 3" key="1">
    <citation type="submission" date="2018-07" db="EMBL/GenBank/DDBJ databases">
        <title>Genome analysis of Larkinella rosea.</title>
        <authorList>
            <person name="Zhou Z."/>
            <person name="Wang G."/>
        </authorList>
    </citation>
    <scope>NUCLEOTIDE SEQUENCE [LARGE SCALE GENOMIC DNA]</scope>
    <source>
        <strain evidence="3">zzj9</strain>
    </source>
</reference>
<gene>
    <name evidence="2" type="ORF">DUE52_08560</name>
</gene>
<proteinExistence type="predicted"/>
<keyword evidence="3" id="KW-1185">Reference proteome</keyword>
<dbReference type="EMBL" id="QOWE01000006">
    <property type="protein sequence ID" value="RCR69883.1"/>
    <property type="molecule type" value="Genomic_DNA"/>
</dbReference>
<dbReference type="Proteomes" id="UP000253383">
    <property type="component" value="Unassembled WGS sequence"/>
</dbReference>
<name>A0A368JTF2_9BACT</name>
<evidence type="ECO:0000256" key="1">
    <source>
        <dbReference type="SAM" id="Coils"/>
    </source>
</evidence>
<dbReference type="OrthoDB" id="1467932at2"/>
<organism evidence="2 3">
    <name type="scientific">Larkinella punicea</name>
    <dbReference type="NCBI Taxonomy" id="2315727"/>
    <lineage>
        <taxon>Bacteria</taxon>
        <taxon>Pseudomonadati</taxon>
        <taxon>Bacteroidota</taxon>
        <taxon>Cytophagia</taxon>
        <taxon>Cytophagales</taxon>
        <taxon>Spirosomataceae</taxon>
        <taxon>Larkinella</taxon>
    </lineage>
</organism>